<gene>
    <name evidence="2" type="ORF">BGZ70_005177</name>
</gene>
<dbReference type="EMBL" id="JAAAHY010002739">
    <property type="protein sequence ID" value="KAF9943983.1"/>
    <property type="molecule type" value="Genomic_DNA"/>
</dbReference>
<evidence type="ECO:0000313" key="3">
    <source>
        <dbReference type="Proteomes" id="UP000738359"/>
    </source>
</evidence>
<dbReference type="AlphaFoldDB" id="A0A9P6IPY5"/>
<evidence type="ECO:0000256" key="1">
    <source>
        <dbReference type="SAM" id="MobiDB-lite"/>
    </source>
</evidence>
<protein>
    <submittedName>
        <fullName evidence="2">Uncharacterized protein</fullName>
    </submittedName>
</protein>
<sequence length="249" mass="27638">MQCPCGRNQPVELGLTIALEPDGDQAPGESALSQQTPTPAGETPKALKRPHERYMSSNKFKITTFDIPEAGAMQDQGTSASVVKRKKRKKKSAKRKRKTLYNPSSRRARQATSDSTTGRIRMLRPSTIVDQALSKSYCTISLDCGTLGTQVKAGLRYNEVGDEAERDGLAKTVVSLIQELVFIGNEAMRCAQQALACYFAEVIAAHPTLSPADVQERQAKFQQFSGFRNNTFFTNLLQDIFYWHDQEQA</sequence>
<dbReference type="OrthoDB" id="2445717at2759"/>
<evidence type="ECO:0000313" key="2">
    <source>
        <dbReference type="EMBL" id="KAF9943983.1"/>
    </source>
</evidence>
<feature type="compositionally biased region" description="Polar residues" evidence="1">
    <location>
        <begin position="101"/>
        <end position="118"/>
    </location>
</feature>
<name>A0A9P6IPY5_MORAP</name>
<organism evidence="2 3">
    <name type="scientific">Mortierella alpina</name>
    <name type="common">Oleaginous fungus</name>
    <name type="synonym">Mortierella renispora</name>
    <dbReference type="NCBI Taxonomy" id="64518"/>
    <lineage>
        <taxon>Eukaryota</taxon>
        <taxon>Fungi</taxon>
        <taxon>Fungi incertae sedis</taxon>
        <taxon>Mucoromycota</taxon>
        <taxon>Mortierellomycotina</taxon>
        <taxon>Mortierellomycetes</taxon>
        <taxon>Mortierellales</taxon>
        <taxon>Mortierellaceae</taxon>
        <taxon>Mortierella</taxon>
    </lineage>
</organism>
<accession>A0A9P6IPY5</accession>
<keyword evidence="3" id="KW-1185">Reference proteome</keyword>
<dbReference type="Proteomes" id="UP000738359">
    <property type="component" value="Unassembled WGS sequence"/>
</dbReference>
<feature type="compositionally biased region" description="Basic residues" evidence="1">
    <location>
        <begin position="83"/>
        <end position="99"/>
    </location>
</feature>
<feature type="region of interest" description="Disordered" evidence="1">
    <location>
        <begin position="19"/>
        <end position="52"/>
    </location>
</feature>
<feature type="region of interest" description="Disordered" evidence="1">
    <location>
        <begin position="73"/>
        <end position="118"/>
    </location>
</feature>
<proteinExistence type="predicted"/>
<comment type="caution">
    <text evidence="2">The sequence shown here is derived from an EMBL/GenBank/DDBJ whole genome shotgun (WGS) entry which is preliminary data.</text>
</comment>
<reference evidence="2" key="1">
    <citation type="journal article" date="2020" name="Fungal Divers.">
        <title>Resolving the Mortierellaceae phylogeny through synthesis of multi-gene phylogenetics and phylogenomics.</title>
        <authorList>
            <person name="Vandepol N."/>
            <person name="Liber J."/>
            <person name="Desiro A."/>
            <person name="Na H."/>
            <person name="Kennedy M."/>
            <person name="Barry K."/>
            <person name="Grigoriev I.V."/>
            <person name="Miller A.N."/>
            <person name="O'Donnell K."/>
            <person name="Stajich J.E."/>
            <person name="Bonito G."/>
        </authorList>
    </citation>
    <scope>NUCLEOTIDE SEQUENCE</scope>
    <source>
        <strain evidence="2">CK1249</strain>
    </source>
</reference>